<evidence type="ECO:0000313" key="3">
    <source>
        <dbReference type="Proteomes" id="UP000059680"/>
    </source>
</evidence>
<evidence type="ECO:0000256" key="1">
    <source>
        <dbReference type="SAM" id="MobiDB-lite"/>
    </source>
</evidence>
<dbReference type="Proteomes" id="UP000059680">
    <property type="component" value="Chromosome 12"/>
</dbReference>
<gene>
    <name evidence="2" type="ordered locus">Os12g0157132</name>
    <name evidence="2" type="ORF">OSNPB_120157132</name>
</gene>
<evidence type="ECO:0000313" key="2">
    <source>
        <dbReference type="EMBL" id="BAT15963.1"/>
    </source>
</evidence>
<keyword evidence="3" id="KW-1185">Reference proteome</keyword>
<dbReference type="InParanoid" id="A0A0P0Y7D9"/>
<sequence>MEAEADQAPALSRSRDCLLADHSRISSPPRLPTVGTWLRESQKQTRTRPSPLVAWMSVETVPSISDSVSWQGRGSTKLAAKVR</sequence>
<reference evidence="3" key="1">
    <citation type="journal article" date="2005" name="Nature">
        <title>The map-based sequence of the rice genome.</title>
        <authorList>
            <consortium name="International rice genome sequencing project (IRGSP)"/>
            <person name="Matsumoto T."/>
            <person name="Wu J."/>
            <person name="Kanamori H."/>
            <person name="Katayose Y."/>
            <person name="Fujisawa M."/>
            <person name="Namiki N."/>
            <person name="Mizuno H."/>
            <person name="Yamamoto K."/>
            <person name="Antonio B.A."/>
            <person name="Baba T."/>
            <person name="Sakata K."/>
            <person name="Nagamura Y."/>
            <person name="Aoki H."/>
            <person name="Arikawa K."/>
            <person name="Arita K."/>
            <person name="Bito T."/>
            <person name="Chiden Y."/>
            <person name="Fujitsuka N."/>
            <person name="Fukunaka R."/>
            <person name="Hamada M."/>
            <person name="Harada C."/>
            <person name="Hayashi A."/>
            <person name="Hijishita S."/>
            <person name="Honda M."/>
            <person name="Hosokawa S."/>
            <person name="Ichikawa Y."/>
            <person name="Idonuma A."/>
            <person name="Iijima M."/>
            <person name="Ikeda M."/>
            <person name="Ikeno M."/>
            <person name="Ito K."/>
            <person name="Ito S."/>
            <person name="Ito T."/>
            <person name="Ito Y."/>
            <person name="Ito Y."/>
            <person name="Iwabuchi A."/>
            <person name="Kamiya K."/>
            <person name="Karasawa W."/>
            <person name="Kurita K."/>
            <person name="Katagiri S."/>
            <person name="Kikuta A."/>
            <person name="Kobayashi H."/>
            <person name="Kobayashi N."/>
            <person name="Machita K."/>
            <person name="Maehara T."/>
            <person name="Masukawa M."/>
            <person name="Mizubayashi T."/>
            <person name="Mukai Y."/>
            <person name="Nagasaki H."/>
            <person name="Nagata Y."/>
            <person name="Naito S."/>
            <person name="Nakashima M."/>
            <person name="Nakama Y."/>
            <person name="Nakamichi Y."/>
            <person name="Nakamura M."/>
            <person name="Meguro A."/>
            <person name="Negishi M."/>
            <person name="Ohta I."/>
            <person name="Ohta T."/>
            <person name="Okamoto M."/>
            <person name="Ono N."/>
            <person name="Saji S."/>
            <person name="Sakaguchi M."/>
            <person name="Sakai K."/>
            <person name="Shibata M."/>
            <person name="Shimokawa T."/>
            <person name="Song J."/>
            <person name="Takazaki Y."/>
            <person name="Terasawa K."/>
            <person name="Tsugane M."/>
            <person name="Tsuji K."/>
            <person name="Ueda S."/>
            <person name="Waki K."/>
            <person name="Yamagata H."/>
            <person name="Yamamoto M."/>
            <person name="Yamamoto S."/>
            <person name="Yamane H."/>
            <person name="Yoshiki S."/>
            <person name="Yoshihara R."/>
            <person name="Yukawa K."/>
            <person name="Zhong H."/>
            <person name="Yano M."/>
            <person name="Yuan Q."/>
            <person name="Ouyang S."/>
            <person name="Liu J."/>
            <person name="Jones K.M."/>
            <person name="Gansberger K."/>
            <person name="Moffat K."/>
            <person name="Hill J."/>
            <person name="Bera J."/>
            <person name="Fadrosh D."/>
            <person name="Jin S."/>
            <person name="Johri S."/>
            <person name="Kim M."/>
            <person name="Overton L."/>
            <person name="Reardon M."/>
            <person name="Tsitrin T."/>
            <person name="Vuong H."/>
            <person name="Weaver B."/>
            <person name="Ciecko A."/>
            <person name="Tallon L."/>
            <person name="Jackson J."/>
            <person name="Pai G."/>
            <person name="Aken S.V."/>
            <person name="Utterback T."/>
            <person name="Reidmuller S."/>
            <person name="Feldblyum T."/>
            <person name="Hsiao J."/>
            <person name="Zismann V."/>
            <person name="Iobst S."/>
            <person name="de Vazeille A.R."/>
            <person name="Buell C.R."/>
            <person name="Ying K."/>
            <person name="Li Y."/>
            <person name="Lu T."/>
            <person name="Huang Y."/>
            <person name="Zhao Q."/>
            <person name="Feng Q."/>
            <person name="Zhang L."/>
            <person name="Zhu J."/>
            <person name="Weng Q."/>
            <person name="Mu J."/>
            <person name="Lu Y."/>
            <person name="Fan D."/>
            <person name="Liu Y."/>
            <person name="Guan J."/>
            <person name="Zhang Y."/>
            <person name="Yu S."/>
            <person name="Liu X."/>
            <person name="Zhang Y."/>
            <person name="Hong G."/>
            <person name="Han B."/>
            <person name="Choisne N."/>
            <person name="Demange N."/>
            <person name="Orjeda G."/>
            <person name="Samain S."/>
            <person name="Cattolico L."/>
            <person name="Pelletier E."/>
            <person name="Couloux A."/>
            <person name="Segurens B."/>
            <person name="Wincker P."/>
            <person name="D'Hont A."/>
            <person name="Scarpelli C."/>
            <person name="Weissenbach J."/>
            <person name="Salanoubat M."/>
            <person name="Quetier F."/>
            <person name="Yu Y."/>
            <person name="Kim H.R."/>
            <person name="Rambo T."/>
            <person name="Currie J."/>
            <person name="Collura K."/>
            <person name="Luo M."/>
            <person name="Yang T."/>
            <person name="Ammiraju J.S.S."/>
            <person name="Engler F."/>
            <person name="Soderlund C."/>
            <person name="Wing R.A."/>
            <person name="Palmer L.E."/>
            <person name="de la Bastide M."/>
            <person name="Spiegel L."/>
            <person name="Nascimento L."/>
            <person name="Zutavern T."/>
            <person name="O'Shaughnessy A."/>
            <person name="Dike S."/>
            <person name="Dedhia N."/>
            <person name="Preston R."/>
            <person name="Balija V."/>
            <person name="McCombie W.R."/>
            <person name="Chow T."/>
            <person name="Chen H."/>
            <person name="Chung M."/>
            <person name="Chen C."/>
            <person name="Shaw J."/>
            <person name="Wu H."/>
            <person name="Hsiao K."/>
            <person name="Chao Y."/>
            <person name="Chu M."/>
            <person name="Cheng C."/>
            <person name="Hour A."/>
            <person name="Lee P."/>
            <person name="Lin S."/>
            <person name="Lin Y."/>
            <person name="Liou J."/>
            <person name="Liu S."/>
            <person name="Hsing Y."/>
            <person name="Raghuvanshi S."/>
            <person name="Mohanty A."/>
            <person name="Bharti A.K."/>
            <person name="Gaur A."/>
            <person name="Gupta V."/>
            <person name="Kumar D."/>
            <person name="Ravi V."/>
            <person name="Vij S."/>
            <person name="Kapur A."/>
            <person name="Khurana P."/>
            <person name="Khurana P."/>
            <person name="Khurana J.P."/>
            <person name="Tyagi A.K."/>
            <person name="Gaikwad K."/>
            <person name="Singh A."/>
            <person name="Dalal V."/>
            <person name="Srivastava S."/>
            <person name="Dixit A."/>
            <person name="Pal A.K."/>
            <person name="Ghazi I.A."/>
            <person name="Yadav M."/>
            <person name="Pandit A."/>
            <person name="Bhargava A."/>
            <person name="Sureshbabu K."/>
            <person name="Batra K."/>
            <person name="Sharma T.R."/>
            <person name="Mohapatra T."/>
            <person name="Singh N.K."/>
            <person name="Messing J."/>
            <person name="Nelson A.B."/>
            <person name="Fuks G."/>
            <person name="Kavchok S."/>
            <person name="Keizer G."/>
            <person name="Linton E."/>
            <person name="Llaca V."/>
            <person name="Song R."/>
            <person name="Tanyolac B."/>
            <person name="Young S."/>
            <person name="Ho-Il K."/>
            <person name="Hahn J.H."/>
            <person name="Sangsakoo G."/>
            <person name="Vanavichit A."/>
            <person name="de Mattos Luiz.A.T."/>
            <person name="Zimmer P.D."/>
            <person name="Malone G."/>
            <person name="Dellagostin O."/>
            <person name="de Oliveira A.C."/>
            <person name="Bevan M."/>
            <person name="Bancroft I."/>
            <person name="Minx P."/>
            <person name="Cordum H."/>
            <person name="Wilson R."/>
            <person name="Cheng Z."/>
            <person name="Jin W."/>
            <person name="Jiang J."/>
            <person name="Leong S.A."/>
            <person name="Iwama H."/>
            <person name="Gojobori T."/>
            <person name="Itoh T."/>
            <person name="Niimura Y."/>
            <person name="Fujii Y."/>
            <person name="Habara T."/>
            <person name="Sakai H."/>
            <person name="Sato Y."/>
            <person name="Wilson G."/>
            <person name="Kumar K."/>
            <person name="McCouch S."/>
            <person name="Juretic N."/>
            <person name="Hoen D."/>
            <person name="Wright S."/>
            <person name="Bruskiewich R."/>
            <person name="Bureau T."/>
            <person name="Miyao A."/>
            <person name="Hirochika H."/>
            <person name="Nishikawa T."/>
            <person name="Kadowaki K."/>
            <person name="Sugiura M."/>
            <person name="Burr B."/>
            <person name="Sasaki T."/>
        </authorList>
    </citation>
    <scope>NUCLEOTIDE SEQUENCE [LARGE SCALE GENOMIC DNA]</scope>
    <source>
        <strain evidence="3">cv. Nipponbare</strain>
    </source>
</reference>
<feature type="region of interest" description="Disordered" evidence="1">
    <location>
        <begin position="1"/>
        <end position="50"/>
    </location>
</feature>
<proteinExistence type="predicted"/>
<feature type="compositionally biased region" description="Basic and acidic residues" evidence="1">
    <location>
        <begin position="13"/>
        <end position="24"/>
    </location>
</feature>
<name>A0A0P0Y7D9_ORYSJ</name>
<reference evidence="2 3" key="3">
    <citation type="journal article" date="2013" name="Rice">
        <title>Improvement of the Oryza sativa Nipponbare reference genome using next generation sequence and optical map data.</title>
        <authorList>
            <person name="Kawahara Y."/>
            <person name="de la Bastide M."/>
            <person name="Hamilton J.P."/>
            <person name="Kanamori H."/>
            <person name="McCombie W.R."/>
            <person name="Ouyang S."/>
            <person name="Schwartz D.C."/>
            <person name="Tanaka T."/>
            <person name="Wu J."/>
            <person name="Zhou S."/>
            <person name="Childs K.L."/>
            <person name="Davidson R.M."/>
            <person name="Lin H."/>
            <person name="Quesada-Ocampo L."/>
            <person name="Vaillancourt B."/>
            <person name="Sakai H."/>
            <person name="Lee S.S."/>
            <person name="Kim J."/>
            <person name="Numa H."/>
            <person name="Itoh T."/>
            <person name="Buell C.R."/>
            <person name="Matsumoto T."/>
        </authorList>
    </citation>
    <scope>NUCLEOTIDE SEQUENCE [LARGE SCALE GENOMIC DNA]</scope>
    <source>
        <strain evidence="3">cv. Nipponbare</strain>
    </source>
</reference>
<reference evidence="2 3" key="2">
    <citation type="journal article" date="2013" name="Plant Cell Physiol.">
        <title>Rice Annotation Project Database (RAP-DB): an integrative and interactive database for rice genomics.</title>
        <authorList>
            <person name="Sakai H."/>
            <person name="Lee S.S."/>
            <person name="Tanaka T."/>
            <person name="Numa H."/>
            <person name="Kim J."/>
            <person name="Kawahara Y."/>
            <person name="Wakimoto H."/>
            <person name="Yang C.C."/>
            <person name="Iwamoto M."/>
            <person name="Abe T."/>
            <person name="Yamada Y."/>
            <person name="Muto A."/>
            <person name="Inokuchi H."/>
            <person name="Ikemura T."/>
            <person name="Matsumoto T."/>
            <person name="Sasaki T."/>
            <person name="Itoh T."/>
        </authorList>
    </citation>
    <scope>NUCLEOTIDE SEQUENCE [LARGE SCALE GENOMIC DNA]</scope>
    <source>
        <strain evidence="3">cv. Nipponbare</strain>
    </source>
</reference>
<organism evidence="2 3">
    <name type="scientific">Oryza sativa subsp. japonica</name>
    <name type="common">Rice</name>
    <dbReference type="NCBI Taxonomy" id="39947"/>
    <lineage>
        <taxon>Eukaryota</taxon>
        <taxon>Viridiplantae</taxon>
        <taxon>Streptophyta</taxon>
        <taxon>Embryophyta</taxon>
        <taxon>Tracheophyta</taxon>
        <taxon>Spermatophyta</taxon>
        <taxon>Magnoliopsida</taxon>
        <taxon>Liliopsida</taxon>
        <taxon>Poales</taxon>
        <taxon>Poaceae</taxon>
        <taxon>BOP clade</taxon>
        <taxon>Oryzoideae</taxon>
        <taxon>Oryzeae</taxon>
        <taxon>Oryzinae</taxon>
        <taxon>Oryza</taxon>
        <taxon>Oryza sativa</taxon>
    </lineage>
</organism>
<dbReference type="AlphaFoldDB" id="A0A0P0Y7D9"/>
<dbReference type="PaxDb" id="39947-A0A0P0Y7D9"/>
<accession>A0A0P0Y7D9</accession>
<dbReference type="EMBL" id="AP014968">
    <property type="protein sequence ID" value="BAT15963.1"/>
    <property type="molecule type" value="Genomic_DNA"/>
</dbReference>
<protein>
    <submittedName>
        <fullName evidence="2">Os12g0157132 protein</fullName>
    </submittedName>
</protein>